<keyword evidence="6 9" id="KW-0472">Membrane</keyword>
<evidence type="ECO:0000313" key="11">
    <source>
        <dbReference type="Ensembl" id="ENSCWAP00000002444.1"/>
    </source>
</evidence>
<evidence type="ECO:0000256" key="6">
    <source>
        <dbReference type="ARBA" id="ARBA00023136"/>
    </source>
</evidence>
<evidence type="ECO:0000256" key="5">
    <source>
        <dbReference type="ARBA" id="ARBA00023040"/>
    </source>
</evidence>
<dbReference type="Gene3D" id="1.20.1070.10">
    <property type="entry name" value="Rhodopsin 7-helix transmembrane proteins"/>
    <property type="match status" value="1"/>
</dbReference>
<keyword evidence="4 9" id="KW-1133">Transmembrane helix</keyword>
<dbReference type="InterPro" id="IPR000276">
    <property type="entry name" value="GPCR_Rhodpsn"/>
</dbReference>
<evidence type="ECO:0000256" key="4">
    <source>
        <dbReference type="ARBA" id="ARBA00022989"/>
    </source>
</evidence>
<dbReference type="PANTHER" id="PTHR48001">
    <property type="entry name" value="OLFACTORY RECEPTOR"/>
    <property type="match status" value="1"/>
</dbReference>
<comment type="function">
    <text evidence="1">Putative odorant or sperm cell receptor.</text>
</comment>
<keyword evidence="5" id="KW-0297">G-protein coupled receptor</keyword>
<dbReference type="InterPro" id="IPR017452">
    <property type="entry name" value="GPCR_Rhodpsn_7TM"/>
</dbReference>
<evidence type="ECO:0000313" key="12">
    <source>
        <dbReference type="Proteomes" id="UP000694540"/>
    </source>
</evidence>
<keyword evidence="12" id="KW-1185">Reference proteome</keyword>
<feature type="transmembrane region" description="Helical" evidence="9">
    <location>
        <begin position="26"/>
        <end position="51"/>
    </location>
</feature>
<evidence type="ECO:0000256" key="3">
    <source>
        <dbReference type="ARBA" id="ARBA00022692"/>
    </source>
</evidence>
<dbReference type="SUPFAM" id="SSF81321">
    <property type="entry name" value="Family A G protein-coupled receptor-like"/>
    <property type="match status" value="1"/>
</dbReference>
<keyword evidence="3 9" id="KW-0812">Transmembrane</keyword>
<evidence type="ECO:0000259" key="10">
    <source>
        <dbReference type="PROSITE" id="PS50262"/>
    </source>
</evidence>
<dbReference type="AlphaFoldDB" id="A0A8C3VQV0"/>
<protein>
    <recommendedName>
        <fullName evidence="10">G-protein coupled receptors family 1 profile domain-containing protein</fullName>
    </recommendedName>
</protein>
<accession>A0A8C3VQV0</accession>
<feature type="domain" description="G-protein coupled receptors family 1 profile" evidence="10">
    <location>
        <begin position="41"/>
        <end position="93"/>
    </location>
</feature>
<name>A0A8C3VQV0_9CETA</name>
<organism evidence="11 12">
    <name type="scientific">Catagonus wagneri</name>
    <name type="common">Chacoan peccary</name>
    <dbReference type="NCBI Taxonomy" id="51154"/>
    <lineage>
        <taxon>Eukaryota</taxon>
        <taxon>Metazoa</taxon>
        <taxon>Chordata</taxon>
        <taxon>Craniata</taxon>
        <taxon>Vertebrata</taxon>
        <taxon>Euteleostomi</taxon>
        <taxon>Mammalia</taxon>
        <taxon>Eutheria</taxon>
        <taxon>Laurasiatheria</taxon>
        <taxon>Artiodactyla</taxon>
        <taxon>Suina</taxon>
        <taxon>Tayassuidae</taxon>
        <taxon>Catagonus</taxon>
    </lineage>
</organism>
<evidence type="ECO:0000256" key="7">
    <source>
        <dbReference type="ARBA" id="ARBA00023170"/>
    </source>
</evidence>
<dbReference type="Proteomes" id="UP000694540">
    <property type="component" value="Unplaced"/>
</dbReference>
<dbReference type="InterPro" id="IPR000725">
    <property type="entry name" value="Olfact_rcpt"/>
</dbReference>
<comment type="subcellular location">
    <subcellularLocation>
        <location evidence="2">Membrane</location>
        <topology evidence="2">Multi-pass membrane protein</topology>
    </subcellularLocation>
</comment>
<reference evidence="11" key="2">
    <citation type="submission" date="2025-09" db="UniProtKB">
        <authorList>
            <consortium name="Ensembl"/>
        </authorList>
    </citation>
    <scope>IDENTIFICATION</scope>
</reference>
<dbReference type="Pfam" id="PF13853">
    <property type="entry name" value="7tm_4"/>
    <property type="match status" value="1"/>
</dbReference>
<dbReference type="PRINTS" id="PR00237">
    <property type="entry name" value="GPCRRHODOPSN"/>
</dbReference>
<evidence type="ECO:0000256" key="9">
    <source>
        <dbReference type="SAM" id="Phobius"/>
    </source>
</evidence>
<proteinExistence type="predicted"/>
<dbReference type="Ensembl" id="ENSCWAT00000002665.1">
    <property type="protein sequence ID" value="ENSCWAP00000002444.1"/>
    <property type="gene ID" value="ENSCWAG00000001970.1"/>
</dbReference>
<keyword evidence="7" id="KW-0675">Receptor</keyword>
<dbReference type="PROSITE" id="PS50262">
    <property type="entry name" value="G_PROTEIN_RECEP_F1_2"/>
    <property type="match status" value="1"/>
</dbReference>
<evidence type="ECO:0000256" key="2">
    <source>
        <dbReference type="ARBA" id="ARBA00004141"/>
    </source>
</evidence>
<dbReference type="GO" id="GO:0004930">
    <property type="term" value="F:G protein-coupled receptor activity"/>
    <property type="evidence" value="ECO:0007669"/>
    <property type="project" value="UniProtKB-KW"/>
</dbReference>
<dbReference type="GeneTree" id="ENSGT00940000153124"/>
<reference evidence="11" key="1">
    <citation type="submission" date="2025-08" db="UniProtKB">
        <authorList>
            <consortium name="Ensembl"/>
        </authorList>
    </citation>
    <scope>IDENTIFICATION</scope>
</reference>
<dbReference type="GO" id="GO:0016020">
    <property type="term" value="C:membrane"/>
    <property type="evidence" value="ECO:0007669"/>
    <property type="project" value="UniProtKB-SubCell"/>
</dbReference>
<evidence type="ECO:0000256" key="8">
    <source>
        <dbReference type="ARBA" id="ARBA00023224"/>
    </source>
</evidence>
<keyword evidence="8" id="KW-0807">Transducer</keyword>
<sequence>MTGINQTVVSEFLLLGLPIESECQSLFYALFLAMYLTTILGNLLIIVLICLDSHLHTPMYFFLSNLSFSDLCFSSVTIPKLLQNMQSQVPSIP</sequence>
<evidence type="ECO:0000256" key="1">
    <source>
        <dbReference type="ARBA" id="ARBA00003929"/>
    </source>
</evidence>
<dbReference type="GO" id="GO:0004984">
    <property type="term" value="F:olfactory receptor activity"/>
    <property type="evidence" value="ECO:0007669"/>
    <property type="project" value="InterPro"/>
</dbReference>